<dbReference type="AlphaFoldDB" id="A0A6I4HXT0"/>
<dbReference type="RefSeq" id="WP_157524375.1">
    <property type="nucleotide sequence ID" value="NZ_CP066775.1"/>
</dbReference>
<evidence type="ECO:0000313" key="2">
    <source>
        <dbReference type="Proteomes" id="UP000429232"/>
    </source>
</evidence>
<sequence>MSIEQTTEFKLEYSGQELSSTVTREGNIFHLHVDNNIDADLELKEDGSLVQISGPELPLSSVDYIRKRVLGHDATGSSLNNDQPSA</sequence>
<keyword evidence="2" id="KW-1185">Reference proteome</keyword>
<gene>
    <name evidence="1" type="ORF">GO620_013955</name>
</gene>
<dbReference type="Proteomes" id="UP000429232">
    <property type="component" value="Chromosome"/>
</dbReference>
<proteinExistence type="predicted"/>
<organism evidence="1 2">
    <name type="scientific">Mucilaginibacter ginkgonis</name>
    <dbReference type="NCBI Taxonomy" id="2682091"/>
    <lineage>
        <taxon>Bacteria</taxon>
        <taxon>Pseudomonadati</taxon>
        <taxon>Bacteroidota</taxon>
        <taxon>Sphingobacteriia</taxon>
        <taxon>Sphingobacteriales</taxon>
        <taxon>Sphingobacteriaceae</taxon>
        <taxon>Mucilaginibacter</taxon>
    </lineage>
</organism>
<dbReference type="KEGG" id="mgik:GO620_013955"/>
<protein>
    <submittedName>
        <fullName evidence="1">Uncharacterized protein</fullName>
    </submittedName>
</protein>
<name>A0A6I4HXT0_9SPHI</name>
<accession>A0A6I4HXT0</accession>
<evidence type="ECO:0000313" key="1">
    <source>
        <dbReference type="EMBL" id="QQL49266.1"/>
    </source>
</evidence>
<reference evidence="1 2" key="1">
    <citation type="submission" date="2020-12" db="EMBL/GenBank/DDBJ databases">
        <title>HMF7856_wgs.fasta genome submission.</title>
        <authorList>
            <person name="Kang H."/>
            <person name="Kim H."/>
            <person name="Joh K."/>
        </authorList>
    </citation>
    <scope>NUCLEOTIDE SEQUENCE [LARGE SCALE GENOMIC DNA]</scope>
    <source>
        <strain evidence="1 2">HMF7856</strain>
    </source>
</reference>
<dbReference type="EMBL" id="CP066775">
    <property type="protein sequence ID" value="QQL49266.1"/>
    <property type="molecule type" value="Genomic_DNA"/>
</dbReference>